<feature type="compositionally biased region" description="Basic and acidic residues" evidence="1">
    <location>
        <begin position="54"/>
        <end position="65"/>
    </location>
</feature>
<dbReference type="Gene3D" id="3.30.40.10">
    <property type="entry name" value="Zinc/RING finger domain, C3HC4 (zinc finger)"/>
    <property type="match status" value="1"/>
</dbReference>
<reference evidence="2" key="2">
    <citation type="submission" date="2019-06" db="EMBL/GenBank/DDBJ databases">
        <title>Genomics analysis of Aphanomyces spp. identifies a new class of oomycete effector associated with host adaptation.</title>
        <authorList>
            <person name="Gaulin E."/>
        </authorList>
    </citation>
    <scope>NUCLEOTIDE SEQUENCE</scope>
    <source>
        <strain evidence="2">CBS 578.67</strain>
    </source>
</reference>
<evidence type="ECO:0000313" key="2">
    <source>
        <dbReference type="EMBL" id="KAF0683335.1"/>
    </source>
</evidence>
<dbReference type="AlphaFoldDB" id="A0A485LQY0"/>
<evidence type="ECO:0000256" key="1">
    <source>
        <dbReference type="SAM" id="MobiDB-lite"/>
    </source>
</evidence>
<protein>
    <submittedName>
        <fullName evidence="3">Aste57867_24611 protein</fullName>
    </submittedName>
</protein>
<organism evidence="3 4">
    <name type="scientific">Aphanomyces stellatus</name>
    <dbReference type="NCBI Taxonomy" id="120398"/>
    <lineage>
        <taxon>Eukaryota</taxon>
        <taxon>Sar</taxon>
        <taxon>Stramenopiles</taxon>
        <taxon>Oomycota</taxon>
        <taxon>Saprolegniomycetes</taxon>
        <taxon>Saprolegniales</taxon>
        <taxon>Verrucalvaceae</taxon>
        <taxon>Aphanomyces</taxon>
    </lineage>
</organism>
<evidence type="ECO:0000313" key="4">
    <source>
        <dbReference type="Proteomes" id="UP000332933"/>
    </source>
</evidence>
<keyword evidence="4" id="KW-1185">Reference proteome</keyword>
<name>A0A485LQY0_9STRA</name>
<dbReference type="InterPro" id="IPR013083">
    <property type="entry name" value="Znf_RING/FYVE/PHD"/>
</dbReference>
<evidence type="ECO:0000313" key="3">
    <source>
        <dbReference type="EMBL" id="VFU01249.1"/>
    </source>
</evidence>
<sequence length="352" mass="39158">MESSPREPIKDDVHPKHSAAGAAPVSLAPSPQERIKDNRIPDTGGAIPPAIEPSPRERIHDDRNSSLDSVGNLNHNGWAEVTDEHGNIYYRHLASGHCQTHLPVVAEPSAKPMKNAKSRRSMTHRVPRIDAAEDDAKAIAAREKAYALEALRHESKSMISDYVSEVDRYNHAKPYARRPDNTYPKATCVYCHVNLCHMVFFPCEHKCICDACLEGMHVGKHRRAGQAVSPGEHFPGCPVCQGEVKVMFEHTGREVQDYWTWVYEVKPHLAWSFEHKFKSTASKLAKGIAPGTVVPTNQLMQTTDRSTVKRISLLFNRSASLINDHRPYIVATTAAAPAAPDPNTRRLSCTLM</sequence>
<dbReference type="Proteomes" id="UP000332933">
    <property type="component" value="Unassembled WGS sequence"/>
</dbReference>
<feature type="region of interest" description="Disordered" evidence="1">
    <location>
        <begin position="1"/>
        <end position="68"/>
    </location>
</feature>
<dbReference type="OrthoDB" id="199205at2759"/>
<feature type="compositionally biased region" description="Basic and acidic residues" evidence="1">
    <location>
        <begin position="1"/>
        <end position="15"/>
    </location>
</feature>
<gene>
    <name evidence="3" type="primary">Aste57867_24611</name>
    <name evidence="2" type="ORF">As57867_024533</name>
    <name evidence="3" type="ORF">ASTE57867_24611</name>
</gene>
<dbReference type="EMBL" id="VJMH01007413">
    <property type="protein sequence ID" value="KAF0683335.1"/>
    <property type="molecule type" value="Genomic_DNA"/>
</dbReference>
<dbReference type="EMBL" id="CAADRA010007439">
    <property type="protein sequence ID" value="VFU01249.1"/>
    <property type="molecule type" value="Genomic_DNA"/>
</dbReference>
<proteinExistence type="predicted"/>
<accession>A0A485LQY0</accession>
<reference evidence="3 4" key="1">
    <citation type="submission" date="2019-03" db="EMBL/GenBank/DDBJ databases">
        <authorList>
            <person name="Gaulin E."/>
            <person name="Dumas B."/>
        </authorList>
    </citation>
    <scope>NUCLEOTIDE SEQUENCE [LARGE SCALE GENOMIC DNA]</scope>
    <source>
        <strain evidence="3">CBS 568.67</strain>
    </source>
</reference>